<accession>D3AJ15</accession>
<reference evidence="1 2" key="1">
    <citation type="submission" date="2010-01" db="EMBL/GenBank/DDBJ databases">
        <authorList>
            <person name="Weinstock G."/>
            <person name="Sodergren E."/>
            <person name="Clifton S."/>
            <person name="Fulton L."/>
            <person name="Fulton B."/>
            <person name="Courtney L."/>
            <person name="Fronick C."/>
            <person name="Harrison M."/>
            <person name="Strong C."/>
            <person name="Farmer C."/>
            <person name="Delahaunty K."/>
            <person name="Markovic C."/>
            <person name="Hall O."/>
            <person name="Minx P."/>
            <person name="Tomlinson C."/>
            <person name="Mitreva M."/>
            <person name="Nelson J."/>
            <person name="Hou S."/>
            <person name="Wollam A."/>
            <person name="Pepin K.H."/>
            <person name="Johnson M."/>
            <person name="Bhonagiri V."/>
            <person name="Nash W.E."/>
            <person name="Warren W."/>
            <person name="Chinwalla A."/>
            <person name="Mardis E.R."/>
            <person name="Wilson R.K."/>
        </authorList>
    </citation>
    <scope>NUCLEOTIDE SEQUENCE [LARGE SCALE GENOMIC DNA]</scope>
    <source>
        <strain evidence="1 2">DSM 13479</strain>
    </source>
</reference>
<comment type="caution">
    <text evidence="1">The sequence shown here is derived from an EMBL/GenBank/DDBJ whole genome shotgun (WGS) entry which is preliminary data.</text>
</comment>
<gene>
    <name evidence="1" type="ORF">CLOSTHATH_03605</name>
</gene>
<evidence type="ECO:0000313" key="2">
    <source>
        <dbReference type="Proteomes" id="UP000004968"/>
    </source>
</evidence>
<dbReference type="AlphaFoldDB" id="D3AJ15"/>
<dbReference type="EMBL" id="ACIO01000302">
    <property type="protein sequence ID" value="EFC98200.1"/>
    <property type="molecule type" value="Genomic_DNA"/>
</dbReference>
<evidence type="ECO:0000313" key="1">
    <source>
        <dbReference type="EMBL" id="EFC98200.1"/>
    </source>
</evidence>
<dbReference type="HOGENOM" id="CLU_3118655_0_0_9"/>
<sequence length="50" mass="5583">MEQTLIFPFFCNVSLFISGIIISNSHHRSAAISPQLSNVSRAIFPAGWYN</sequence>
<proteinExistence type="predicted"/>
<protein>
    <submittedName>
        <fullName evidence="1">Uncharacterized protein</fullName>
    </submittedName>
</protein>
<name>D3AJ15_9FIRM</name>
<dbReference type="Proteomes" id="UP000004968">
    <property type="component" value="Unassembled WGS sequence"/>
</dbReference>
<organism evidence="1 2">
    <name type="scientific">Hungatella hathewayi DSM 13479</name>
    <dbReference type="NCBI Taxonomy" id="566550"/>
    <lineage>
        <taxon>Bacteria</taxon>
        <taxon>Bacillati</taxon>
        <taxon>Bacillota</taxon>
        <taxon>Clostridia</taxon>
        <taxon>Lachnospirales</taxon>
        <taxon>Lachnospiraceae</taxon>
        <taxon>Hungatella</taxon>
    </lineage>
</organism>